<dbReference type="RefSeq" id="WP_013904844.1">
    <property type="nucleotide sequence ID" value="NC_015680.1"/>
</dbReference>
<feature type="transmembrane region" description="Helical" evidence="2">
    <location>
        <begin position="80"/>
        <end position="100"/>
    </location>
</feature>
<dbReference type="HOGENOM" id="CLU_113599_0_0_2"/>
<sequence length="216" mass="24926">MREVIEEVEKRIRRLEAQAEIAEELLYRMEESGILRKYRILKRKGMSLYTFFMPLWTIAGLMMLFILRWRYPEVLGRINLTPYLVLVAMVSLLPLLAALLEREGEDPVAELEGKARNARKVIRDFYNPLKKGLEEGNEEVLRGLADRLLDDPTLAQAIEAVHEGDAKLMAYALYLYLNRKAVSEEELQKAIILLGRGPLAMLLEKARKEREGDGRI</sequence>
<dbReference type="Proteomes" id="UP000008386">
    <property type="component" value="Chromosome"/>
</dbReference>
<protein>
    <submittedName>
        <fullName evidence="3">Uncharacterized protein</fullName>
    </submittedName>
</protein>
<keyword evidence="2" id="KW-1133">Transmembrane helix</keyword>
<evidence type="ECO:0000256" key="2">
    <source>
        <dbReference type="SAM" id="Phobius"/>
    </source>
</evidence>
<dbReference type="eggNOG" id="arCOG05733">
    <property type="taxonomic scope" value="Archaea"/>
</dbReference>
<dbReference type="STRING" id="529709.PYCH_00730"/>
<evidence type="ECO:0000313" key="3">
    <source>
        <dbReference type="EMBL" id="AEH23786.1"/>
    </source>
</evidence>
<keyword evidence="2" id="KW-0812">Transmembrane</keyword>
<keyword evidence="1" id="KW-0175">Coiled coil</keyword>
<dbReference type="InterPro" id="IPR036244">
    <property type="entry name" value="TipA-like_antibiotic-bd"/>
</dbReference>
<gene>
    <name evidence="3" type="ordered locus">PYCH_00730</name>
</gene>
<feature type="transmembrane region" description="Helical" evidence="2">
    <location>
        <begin position="46"/>
        <end position="68"/>
    </location>
</feature>
<dbReference type="KEGG" id="pya:PYCH_00730"/>
<dbReference type="SUPFAM" id="SSF89082">
    <property type="entry name" value="Antibiotic binding domain of TipA-like multidrug resistance regulators"/>
    <property type="match status" value="1"/>
</dbReference>
<proteinExistence type="predicted"/>
<dbReference type="EMBL" id="CP002779">
    <property type="protein sequence ID" value="AEH23786.1"/>
    <property type="molecule type" value="Genomic_DNA"/>
</dbReference>
<organism evidence="3 4">
    <name type="scientific">Pyrococcus yayanosii (strain CH1 / JCM 16557)</name>
    <dbReference type="NCBI Taxonomy" id="529709"/>
    <lineage>
        <taxon>Archaea</taxon>
        <taxon>Methanobacteriati</taxon>
        <taxon>Methanobacteriota</taxon>
        <taxon>Thermococci</taxon>
        <taxon>Thermococcales</taxon>
        <taxon>Thermococcaceae</taxon>
        <taxon>Pyrococcus</taxon>
    </lineage>
</organism>
<accession>F8AIH1</accession>
<evidence type="ECO:0000256" key="1">
    <source>
        <dbReference type="SAM" id="Coils"/>
    </source>
</evidence>
<name>F8AIH1_PYRYC</name>
<dbReference type="GeneID" id="10836656"/>
<reference evidence="3 4" key="1">
    <citation type="journal article" date="2011" name="J. Bacteriol.">
        <title>Complete genome sequence of the obligate piezophilic hyperthermophilic archaeon Pyrococcus yayanosii CH1.</title>
        <authorList>
            <person name="Jun X."/>
            <person name="Lupeng L."/>
            <person name="Minjuan X."/>
            <person name="Oger P."/>
            <person name="Fengping W."/>
            <person name="Jebbar M."/>
            <person name="Xiang X."/>
        </authorList>
    </citation>
    <scope>NUCLEOTIDE SEQUENCE [LARGE SCALE GENOMIC DNA]</scope>
    <source>
        <strain evidence="4">CH1 / JCM 16557</strain>
    </source>
</reference>
<dbReference type="AlphaFoldDB" id="F8AIH1"/>
<dbReference type="OrthoDB" id="102388at2157"/>
<feature type="coiled-coil region" evidence="1">
    <location>
        <begin position="5"/>
        <end position="32"/>
    </location>
</feature>
<keyword evidence="2" id="KW-0472">Membrane</keyword>
<evidence type="ECO:0000313" key="4">
    <source>
        <dbReference type="Proteomes" id="UP000008386"/>
    </source>
</evidence>
<keyword evidence="4" id="KW-1185">Reference proteome</keyword>